<keyword evidence="4" id="KW-0597">Phosphoprotein</keyword>
<reference evidence="13 14" key="1">
    <citation type="submission" date="2016-10" db="EMBL/GenBank/DDBJ databases">
        <authorList>
            <person name="de Groot N.N."/>
        </authorList>
    </citation>
    <scope>NUCLEOTIDE SEQUENCE [LARGE SCALE GENOMIC DNA]</scope>
    <source>
        <strain evidence="13 14">DSM 15893</strain>
    </source>
</reference>
<dbReference type="GO" id="GO:0005524">
    <property type="term" value="F:ATP binding"/>
    <property type="evidence" value="ECO:0007669"/>
    <property type="project" value="UniProtKB-KW"/>
</dbReference>
<dbReference type="Gene3D" id="1.10.287.130">
    <property type="match status" value="1"/>
</dbReference>
<dbReference type="InterPro" id="IPR003661">
    <property type="entry name" value="HisK_dim/P_dom"/>
</dbReference>
<dbReference type="AlphaFoldDB" id="A0A1I5VYD4"/>
<comment type="catalytic activity">
    <reaction evidence="1">
        <text>ATP + protein L-histidine = ADP + protein N-phospho-L-histidine.</text>
        <dbReference type="EC" id="2.7.13.3"/>
    </reaction>
</comment>
<keyword evidence="8" id="KW-0067">ATP-binding</keyword>
<evidence type="ECO:0000256" key="8">
    <source>
        <dbReference type="ARBA" id="ARBA00022840"/>
    </source>
</evidence>
<dbReference type="SUPFAM" id="SSF158472">
    <property type="entry name" value="HAMP domain-like"/>
    <property type="match status" value="1"/>
</dbReference>
<sequence>MKKRHSIATRIFGLFVLLSLLSGGVVLSNSVSFQHLANRSQSLIDEQLPILVSAAKVAQIGGVITTDATNLALAKSEEALHRAQDSLTNSLPKLALLADSSAVSRRSTEFSLLLQRLSENIESIYRNTETKLKIQAIQRQRRQQLHWLQIDFVEEVTPLTTESQYNMNLLLEKLAQQQTLSEREFRALRLASNAQSQLLKLEADVNLVLDLLQRVSLFSDKNDILTAQSVIDETLLEVNRQILSLASLPSTVTIRQIAEQVDELTSGPGNAIAQSLEVLTLDKKNQLLLSENQAFIGNVRLIIKDAVSFAEQQNADTAEELGRVIENSGRQLNFTLIGIVILTLIVGGYLRNQVLNRLSHVLRSMRHLANGELQPPIAISGKDEVSSLANATNIFNEQAQQVRDNTRMLEEKNQQLTDEILQRKQAEQTLKDTQEELVQAAKLAVLGQLTSGIVHEFSQPLTAIRSNTYLVEQYIEKSRLPEAKEKLFRINQITDRATNLCQHLKSFARKTDDVTQPTHVVTVLKNALDLFSGTLPEHWVDIDVPDNLYVSANDIRLEQVFVNLLSNCIDAIASRQQTETFSPQINIRIGSTTTYQVIHISDNGCGMDASSHSQVFEPFFTTKDVGDGLGLGMSITHNIIQDFGGSITIQSKLGQGTEVILCLKPV</sequence>
<name>A0A1I5VYD4_9GAMM</name>
<dbReference type="InterPro" id="IPR003660">
    <property type="entry name" value="HAMP_dom"/>
</dbReference>
<dbReference type="STRING" id="1121869.SAMN03084138_04117"/>
<accession>A0A1I5VYD4</accession>
<dbReference type="PROSITE" id="PS50885">
    <property type="entry name" value="HAMP"/>
    <property type="match status" value="1"/>
</dbReference>
<keyword evidence="7" id="KW-0418">Kinase</keyword>
<keyword evidence="6" id="KW-0547">Nucleotide-binding</keyword>
<dbReference type="SUPFAM" id="SSF47384">
    <property type="entry name" value="Homodimeric domain of signal transducing histidine kinase"/>
    <property type="match status" value="1"/>
</dbReference>
<comment type="subcellular location">
    <subcellularLocation>
        <location evidence="2">Membrane</location>
    </subcellularLocation>
</comment>
<gene>
    <name evidence="13" type="ORF">SAMN03084138_04117</name>
</gene>
<evidence type="ECO:0000256" key="6">
    <source>
        <dbReference type="ARBA" id="ARBA00022741"/>
    </source>
</evidence>
<evidence type="ECO:0000256" key="3">
    <source>
        <dbReference type="ARBA" id="ARBA00012438"/>
    </source>
</evidence>
<feature type="domain" description="Histidine kinase" evidence="11">
    <location>
        <begin position="452"/>
        <end position="666"/>
    </location>
</feature>
<dbReference type="CDD" id="cd00082">
    <property type="entry name" value="HisKA"/>
    <property type="match status" value="1"/>
</dbReference>
<evidence type="ECO:0000256" key="7">
    <source>
        <dbReference type="ARBA" id="ARBA00022777"/>
    </source>
</evidence>
<dbReference type="GeneID" id="35873366"/>
<dbReference type="Pfam" id="PF02518">
    <property type="entry name" value="HATPase_c"/>
    <property type="match status" value="1"/>
</dbReference>
<evidence type="ECO:0000313" key="13">
    <source>
        <dbReference type="EMBL" id="SFQ12534.1"/>
    </source>
</evidence>
<evidence type="ECO:0000256" key="5">
    <source>
        <dbReference type="ARBA" id="ARBA00022679"/>
    </source>
</evidence>
<dbReference type="InterPro" id="IPR003594">
    <property type="entry name" value="HATPase_dom"/>
</dbReference>
<dbReference type="InterPro" id="IPR005467">
    <property type="entry name" value="His_kinase_dom"/>
</dbReference>
<dbReference type="InterPro" id="IPR004358">
    <property type="entry name" value="Sig_transdc_His_kin-like_C"/>
</dbReference>
<dbReference type="Proteomes" id="UP000182692">
    <property type="component" value="Unassembled WGS sequence"/>
</dbReference>
<feature type="coiled-coil region" evidence="10">
    <location>
        <begin position="399"/>
        <end position="443"/>
    </location>
</feature>
<evidence type="ECO:0000259" key="11">
    <source>
        <dbReference type="PROSITE" id="PS50109"/>
    </source>
</evidence>
<dbReference type="Gene3D" id="1.20.58.920">
    <property type="match status" value="1"/>
</dbReference>
<evidence type="ECO:0000256" key="2">
    <source>
        <dbReference type="ARBA" id="ARBA00004370"/>
    </source>
</evidence>
<keyword evidence="5" id="KW-0808">Transferase</keyword>
<organism evidence="13 14">
    <name type="scientific">Enterovibrio norvegicus DSM 15893</name>
    <dbReference type="NCBI Taxonomy" id="1121869"/>
    <lineage>
        <taxon>Bacteria</taxon>
        <taxon>Pseudomonadati</taxon>
        <taxon>Pseudomonadota</taxon>
        <taxon>Gammaproteobacteria</taxon>
        <taxon>Vibrionales</taxon>
        <taxon>Vibrionaceae</taxon>
        <taxon>Enterovibrio</taxon>
    </lineage>
</organism>
<proteinExistence type="predicted"/>
<dbReference type="PANTHER" id="PTHR43065:SF46">
    <property type="entry name" value="C4-DICARBOXYLATE TRANSPORT SENSOR PROTEIN DCTB"/>
    <property type="match status" value="1"/>
</dbReference>
<dbReference type="PRINTS" id="PR00344">
    <property type="entry name" value="BCTRLSENSOR"/>
</dbReference>
<dbReference type="EC" id="2.7.13.3" evidence="3"/>
<evidence type="ECO:0000313" key="14">
    <source>
        <dbReference type="Proteomes" id="UP000182692"/>
    </source>
</evidence>
<keyword evidence="10" id="KW-0175">Coiled coil</keyword>
<evidence type="ECO:0000259" key="12">
    <source>
        <dbReference type="PROSITE" id="PS50885"/>
    </source>
</evidence>
<dbReference type="InterPro" id="IPR038188">
    <property type="entry name" value="TorS_sensor_sf"/>
</dbReference>
<dbReference type="PROSITE" id="PS50109">
    <property type="entry name" value="HIS_KIN"/>
    <property type="match status" value="1"/>
</dbReference>
<dbReference type="Gene3D" id="6.10.340.10">
    <property type="match status" value="1"/>
</dbReference>
<dbReference type="PANTHER" id="PTHR43065">
    <property type="entry name" value="SENSOR HISTIDINE KINASE"/>
    <property type="match status" value="1"/>
</dbReference>
<evidence type="ECO:0000256" key="4">
    <source>
        <dbReference type="ARBA" id="ARBA00022553"/>
    </source>
</evidence>
<dbReference type="Pfam" id="PF00672">
    <property type="entry name" value="HAMP"/>
    <property type="match status" value="1"/>
</dbReference>
<dbReference type="GO" id="GO:0000155">
    <property type="term" value="F:phosphorelay sensor kinase activity"/>
    <property type="evidence" value="ECO:0007669"/>
    <property type="project" value="InterPro"/>
</dbReference>
<dbReference type="OrthoDB" id="1931120at2"/>
<dbReference type="CDD" id="cd06225">
    <property type="entry name" value="HAMP"/>
    <property type="match status" value="1"/>
</dbReference>
<dbReference type="InterPro" id="IPR036097">
    <property type="entry name" value="HisK_dim/P_sf"/>
</dbReference>
<evidence type="ECO:0000256" key="9">
    <source>
        <dbReference type="ARBA" id="ARBA00023012"/>
    </source>
</evidence>
<keyword evidence="9" id="KW-0902">Two-component regulatory system</keyword>
<dbReference type="SUPFAM" id="SSF55874">
    <property type="entry name" value="ATPase domain of HSP90 chaperone/DNA topoisomerase II/histidine kinase"/>
    <property type="match status" value="1"/>
</dbReference>
<protein>
    <recommendedName>
        <fullName evidence="3">histidine kinase</fullName>
        <ecNumber evidence="3">2.7.13.3</ecNumber>
    </recommendedName>
</protein>
<evidence type="ECO:0000256" key="1">
    <source>
        <dbReference type="ARBA" id="ARBA00000085"/>
    </source>
</evidence>
<dbReference type="EMBL" id="FOWR01000042">
    <property type="protein sequence ID" value="SFQ12534.1"/>
    <property type="molecule type" value="Genomic_DNA"/>
</dbReference>
<dbReference type="GO" id="GO:0016020">
    <property type="term" value="C:membrane"/>
    <property type="evidence" value="ECO:0007669"/>
    <property type="project" value="UniProtKB-SubCell"/>
</dbReference>
<dbReference type="InterPro" id="IPR036890">
    <property type="entry name" value="HATPase_C_sf"/>
</dbReference>
<feature type="domain" description="HAMP" evidence="12">
    <location>
        <begin position="352"/>
        <end position="404"/>
    </location>
</feature>
<dbReference type="RefSeq" id="WP_074928420.1">
    <property type="nucleotide sequence ID" value="NZ_FOWR01000042.1"/>
</dbReference>
<dbReference type="Gene3D" id="3.30.565.10">
    <property type="entry name" value="Histidine kinase-like ATPase, C-terminal domain"/>
    <property type="match status" value="1"/>
</dbReference>
<evidence type="ECO:0000256" key="10">
    <source>
        <dbReference type="SAM" id="Coils"/>
    </source>
</evidence>
<dbReference type="SMART" id="SM00387">
    <property type="entry name" value="HATPase_c"/>
    <property type="match status" value="1"/>
</dbReference>